<dbReference type="STRING" id="388950.GCA_001611675_01989"/>
<feature type="domain" description="N-acetyltransferase" evidence="2">
    <location>
        <begin position="11"/>
        <end position="161"/>
    </location>
</feature>
<dbReference type="InterPro" id="IPR000182">
    <property type="entry name" value="GNAT_dom"/>
</dbReference>
<dbReference type="AlphaFoldDB" id="A0A1I7JNT9"/>
<dbReference type="Proteomes" id="UP000182491">
    <property type="component" value="Unassembled WGS sequence"/>
</dbReference>
<name>A0A1I7JNT9_9BACT</name>
<evidence type="ECO:0000313" key="3">
    <source>
        <dbReference type="EMBL" id="SFU86829.1"/>
    </source>
</evidence>
<evidence type="ECO:0000313" key="4">
    <source>
        <dbReference type="Proteomes" id="UP000182491"/>
    </source>
</evidence>
<dbReference type="RefSeq" id="WP_068837987.1">
    <property type="nucleotide sequence ID" value="NZ_BMXC01000003.1"/>
</dbReference>
<keyword evidence="1 3" id="KW-0808">Transferase</keyword>
<dbReference type="SUPFAM" id="SSF55729">
    <property type="entry name" value="Acyl-CoA N-acyltransferases (Nat)"/>
    <property type="match status" value="1"/>
</dbReference>
<dbReference type="CDD" id="cd04301">
    <property type="entry name" value="NAT_SF"/>
    <property type="match status" value="1"/>
</dbReference>
<dbReference type="PANTHER" id="PTHR13947">
    <property type="entry name" value="GNAT FAMILY N-ACETYLTRANSFERASE"/>
    <property type="match status" value="1"/>
</dbReference>
<evidence type="ECO:0000259" key="2">
    <source>
        <dbReference type="PROSITE" id="PS51186"/>
    </source>
</evidence>
<organism evidence="3 4">
    <name type="scientific">Pontibacter akesuensis</name>
    <dbReference type="NCBI Taxonomy" id="388950"/>
    <lineage>
        <taxon>Bacteria</taxon>
        <taxon>Pseudomonadati</taxon>
        <taxon>Bacteroidota</taxon>
        <taxon>Cytophagia</taxon>
        <taxon>Cytophagales</taxon>
        <taxon>Hymenobacteraceae</taxon>
        <taxon>Pontibacter</taxon>
    </lineage>
</organism>
<dbReference type="EMBL" id="FPCA01000003">
    <property type="protein sequence ID" value="SFU86829.1"/>
    <property type="molecule type" value="Genomic_DNA"/>
</dbReference>
<evidence type="ECO:0000256" key="1">
    <source>
        <dbReference type="ARBA" id="ARBA00022679"/>
    </source>
</evidence>
<dbReference type="Gene3D" id="3.40.630.30">
    <property type="match status" value="1"/>
</dbReference>
<protein>
    <submittedName>
        <fullName evidence="3">Acetyltransferase (GNAT) family protein</fullName>
    </submittedName>
</protein>
<dbReference type="PANTHER" id="PTHR13947:SF37">
    <property type="entry name" value="LD18367P"/>
    <property type="match status" value="1"/>
</dbReference>
<keyword evidence="4" id="KW-1185">Reference proteome</keyword>
<dbReference type="InterPro" id="IPR050769">
    <property type="entry name" value="NAT_camello-type"/>
</dbReference>
<dbReference type="PROSITE" id="PS51186">
    <property type="entry name" value="GNAT"/>
    <property type="match status" value="1"/>
</dbReference>
<sequence>MAQHYNTPSAIQIVDFNLFYAQAFYDLNHEWISKYFVMEEADTKSLTDPQGYIISKGGHILMALFNGEPVGTCALLNDGEGVFELAKMAVAPKMQGMKIGRMLGDAAIERARLAGANKVYLVSNRRLQTALNLYERLGFVEVPMPPSIYERADIMMELELK</sequence>
<dbReference type="GO" id="GO:0008080">
    <property type="term" value="F:N-acetyltransferase activity"/>
    <property type="evidence" value="ECO:0007669"/>
    <property type="project" value="InterPro"/>
</dbReference>
<accession>A0A1I7JNT9</accession>
<dbReference type="OrthoDB" id="1431064at2"/>
<proteinExistence type="predicted"/>
<gene>
    <name evidence="3" type="ORF">SAMN04487941_3075</name>
</gene>
<dbReference type="InterPro" id="IPR016181">
    <property type="entry name" value="Acyl_CoA_acyltransferase"/>
</dbReference>
<reference evidence="4" key="1">
    <citation type="submission" date="2016-10" db="EMBL/GenBank/DDBJ databases">
        <authorList>
            <person name="Varghese N."/>
        </authorList>
    </citation>
    <scope>NUCLEOTIDE SEQUENCE [LARGE SCALE GENOMIC DNA]</scope>
    <source>
        <strain evidence="4">DSM 18820</strain>
    </source>
</reference>
<dbReference type="Pfam" id="PF00583">
    <property type="entry name" value="Acetyltransf_1"/>
    <property type="match status" value="1"/>
</dbReference>